<proteinExistence type="predicted"/>
<dbReference type="InterPro" id="IPR036515">
    <property type="entry name" value="Transposase_17_sf"/>
</dbReference>
<dbReference type="GO" id="GO:0004803">
    <property type="term" value="F:transposase activity"/>
    <property type="evidence" value="ECO:0007669"/>
    <property type="project" value="InterPro"/>
</dbReference>
<reference evidence="2 3" key="1">
    <citation type="submission" date="2017-06" db="EMBL/GenBank/DDBJ databases">
        <authorList>
            <person name="Kim H.J."/>
            <person name="Triplett B.A."/>
        </authorList>
    </citation>
    <scope>NUCLEOTIDE SEQUENCE [LARGE SCALE GENOMIC DNA]</scope>
    <source>
        <strain evidence="2 3">DSM 19307</strain>
    </source>
</reference>
<dbReference type="RefSeq" id="WP_245811197.1">
    <property type="nucleotide sequence ID" value="NZ_FZPD01000001.1"/>
</dbReference>
<sequence>MKLEENQLYHFYNQGNNKERIFINRENQLFFLEKFRKFVLPHCKVLAYCLMPNHFHFLISTTEASTREIKVGALNVTALNNGFRMLLSSYVQAFNKQINRTGSLFRQRTKSKLLDESKNYPFICFNYIHQNPMVAGLVSKMEDWEFSSFRDYTGIRKGTLCDKTLAAQLLDLDLQIIV</sequence>
<dbReference type="InterPro" id="IPR002686">
    <property type="entry name" value="Transposase_17"/>
</dbReference>
<dbReference type="GO" id="GO:0003677">
    <property type="term" value="F:DNA binding"/>
    <property type="evidence" value="ECO:0007669"/>
    <property type="project" value="InterPro"/>
</dbReference>
<organism evidence="2 3">
    <name type="scientific">Ekhidna lutea</name>
    <dbReference type="NCBI Taxonomy" id="447679"/>
    <lineage>
        <taxon>Bacteria</taxon>
        <taxon>Pseudomonadati</taxon>
        <taxon>Bacteroidota</taxon>
        <taxon>Cytophagia</taxon>
        <taxon>Cytophagales</taxon>
        <taxon>Reichenbachiellaceae</taxon>
        <taxon>Ekhidna</taxon>
    </lineage>
</organism>
<accession>A0A239EZ61</accession>
<dbReference type="SMART" id="SM01321">
    <property type="entry name" value="Y1_Tnp"/>
    <property type="match status" value="1"/>
</dbReference>
<dbReference type="EMBL" id="FZPD01000001">
    <property type="protein sequence ID" value="SNS49919.1"/>
    <property type="molecule type" value="Genomic_DNA"/>
</dbReference>
<dbReference type="AlphaFoldDB" id="A0A239EZ61"/>
<gene>
    <name evidence="2" type="ORF">SAMN05421640_0405</name>
</gene>
<evidence type="ECO:0000313" key="3">
    <source>
        <dbReference type="Proteomes" id="UP000198393"/>
    </source>
</evidence>
<dbReference type="SUPFAM" id="SSF143422">
    <property type="entry name" value="Transposase IS200-like"/>
    <property type="match status" value="1"/>
</dbReference>
<dbReference type="Gene3D" id="3.30.70.1290">
    <property type="entry name" value="Transposase IS200-like"/>
    <property type="match status" value="1"/>
</dbReference>
<dbReference type="GO" id="GO:0006313">
    <property type="term" value="P:DNA transposition"/>
    <property type="evidence" value="ECO:0007669"/>
    <property type="project" value="InterPro"/>
</dbReference>
<dbReference type="Proteomes" id="UP000198393">
    <property type="component" value="Unassembled WGS sequence"/>
</dbReference>
<feature type="domain" description="Transposase IS200-like" evidence="1">
    <location>
        <begin position="4"/>
        <end position="131"/>
    </location>
</feature>
<keyword evidence="3" id="KW-1185">Reference proteome</keyword>
<evidence type="ECO:0000259" key="1">
    <source>
        <dbReference type="SMART" id="SM01321"/>
    </source>
</evidence>
<dbReference type="PANTHER" id="PTHR34322">
    <property type="entry name" value="TRANSPOSASE, Y1_TNP DOMAIN-CONTAINING"/>
    <property type="match status" value="1"/>
</dbReference>
<dbReference type="PANTHER" id="PTHR34322:SF2">
    <property type="entry name" value="TRANSPOSASE IS200-LIKE DOMAIN-CONTAINING PROTEIN"/>
    <property type="match status" value="1"/>
</dbReference>
<evidence type="ECO:0000313" key="2">
    <source>
        <dbReference type="EMBL" id="SNS49919.1"/>
    </source>
</evidence>
<name>A0A239EZ61_EKHLU</name>
<protein>
    <submittedName>
        <fullName evidence="2">REP element-mobilizing transposase RayT</fullName>
    </submittedName>
</protein>